<accession>A0A3M6VAV6</accession>
<dbReference type="STRING" id="542832.A0A3M6VAV6"/>
<dbReference type="VEuPathDB" id="FungiDB:DD237_007685"/>
<evidence type="ECO:0000313" key="2">
    <source>
        <dbReference type="EMBL" id="RMX63243.1"/>
    </source>
</evidence>
<name>A0A3M6VAV6_9STRA</name>
<evidence type="ECO:0000313" key="3">
    <source>
        <dbReference type="Proteomes" id="UP000282087"/>
    </source>
</evidence>
<organism evidence="2 3">
    <name type="scientific">Peronospora effusa</name>
    <dbReference type="NCBI Taxonomy" id="542832"/>
    <lineage>
        <taxon>Eukaryota</taxon>
        <taxon>Sar</taxon>
        <taxon>Stramenopiles</taxon>
        <taxon>Oomycota</taxon>
        <taxon>Peronosporomycetes</taxon>
        <taxon>Peronosporales</taxon>
        <taxon>Peronosporaceae</taxon>
        <taxon>Peronospora</taxon>
    </lineage>
</organism>
<reference evidence="2 3" key="1">
    <citation type="submission" date="2018-06" db="EMBL/GenBank/DDBJ databases">
        <title>Comparative genomics of downy mildews reveals potential adaptations to biotrophy.</title>
        <authorList>
            <person name="Fletcher K."/>
            <person name="Klosterman S.J."/>
            <person name="Derevnina L."/>
            <person name="Martin F."/>
            <person name="Koike S."/>
            <person name="Reyes Chin-Wo S."/>
            <person name="Mou B."/>
            <person name="Michelmore R."/>
        </authorList>
    </citation>
    <scope>NUCLEOTIDE SEQUENCE [LARGE SCALE GENOMIC DNA]</scope>
    <source>
        <strain evidence="2 3">R14</strain>
    </source>
</reference>
<keyword evidence="3" id="KW-1185">Reference proteome</keyword>
<sequence>MTDATVPRISGMIWTRHVGILRVWHSRYVHPVGPVVGTAVVTADGILRYQKKTDAAYFQNSDSTKTKKIDLVKATFPTTTIAKANGYYYFELQYESTQLAIGFPVFQEAQLWLSQMMEAVDENSAGRRAWIANLRKMLTLQLRDRRELVPVMADRDWFSEWNFCLRSLKNEKEPVAIRQRRLRRLYTIWLQFELFTELLAEIFFWSVQQRDARGLARIESFECAASDFAVNGGNELNPIELSHVAEPKETAHSRLLASTLSLPTTGPTLSGNERDLGVETLYAVHDDVDKMKLAGIRLEFASKSWQGHKRFAKETALFAKFRSLIELSLSESTTESGKLPPSLQAVFSKLPTFPLVSAFSIRGVNVVAIAEPLNSKRSILTTIDNRDLAGLSMALREAKMLRYFPYKELPELIARKLSNNAESTLVRIHSRYDDVLVNSLRSPMAYGVLIRAVHGASKNISRVEMLSAHDVKDLVHTLEPRWVPYLDLVYYQLVNETSLVENLAASEFLLMATRHSISQPLTGDIVITVNAKKSKLLLNLPEAFVIKHDVEIRPLVKKLRDVKKNNAIYAVAASSLSIARSQDKRFRPVDTGIEVAWEYEDGVKEMFIHHIKEFAVQLTTLGDAPQVKVNTFGMTVRPRAPNLNQSQWTSSRSRLTRSNTFTSMPRPKDIFSSSTVSGSPQTECEPLTQPRLQRFMSTQSSMARTLRIGGLADSNSGTYVIDTLHLRQAMREGGVNVCFLPLVFLYLNKRDQLGVQVLVASEIVARLAKNLFRYRMLNEDTGKKSRWKSRKSRLIKFIDSIMHGLFHKNLPDGRCTIKECYGDQFWNIDGPILYFLGVFSSSFAMDAKVLVDSPNSCLETYRDLLKVNPAILFNSLLHVFQARLTKSILPELHEGRFVSMPFLRTEDDLTFNYEEDDPKLSLRIHQDLLWSHLQFFRVQFEALAPELPILNKEDQTSKIKLGVRTAQTTWTQYYRTLSQIFRQILLHPQLTRLEKAIQSWQDLTAVREHLRLALRTAAVSLYHPSDSSETSAIIREHCRFAYLRMASSKALFPIEYKLALRCLELVSTGEELAKAMEESDELLEWMRFFYRPANPSQFVKGSSSHPVYSIQYSTNGTKLEGKIQDHSMFSLRERFQRQQLRQSWMSVMPNVDAYCRRIEVMRRDPVDVAAARAVFCEMGLASHAPLESMSPSGQYDDVDNFVVMGLHPDATRAEKYQASFSFDPENSKMPSSTYSSRRDTLYFIECFFLPPLANNSLLVAGDALVNNEEISSRMISVRADIIDEGSVPGLAVAWGKPLGLPLAKKRKWN</sequence>
<dbReference type="Proteomes" id="UP000282087">
    <property type="component" value="Unassembled WGS sequence"/>
</dbReference>
<feature type="compositionally biased region" description="Polar residues" evidence="1">
    <location>
        <begin position="671"/>
        <end position="682"/>
    </location>
</feature>
<proteinExistence type="predicted"/>
<dbReference type="EMBL" id="QLLG01000431">
    <property type="protein sequence ID" value="RMX63243.1"/>
    <property type="molecule type" value="Genomic_DNA"/>
</dbReference>
<gene>
    <name evidence="2" type="ORF">DD238_007230</name>
</gene>
<evidence type="ECO:0000256" key="1">
    <source>
        <dbReference type="SAM" id="MobiDB-lite"/>
    </source>
</evidence>
<feature type="compositionally biased region" description="Low complexity" evidence="1">
    <location>
        <begin position="646"/>
        <end position="659"/>
    </location>
</feature>
<feature type="region of interest" description="Disordered" evidence="1">
    <location>
        <begin position="640"/>
        <end position="659"/>
    </location>
</feature>
<feature type="region of interest" description="Disordered" evidence="1">
    <location>
        <begin position="666"/>
        <end position="686"/>
    </location>
</feature>
<protein>
    <submittedName>
        <fullName evidence="2">Uncharacterized protein</fullName>
    </submittedName>
</protein>
<comment type="caution">
    <text evidence="2">The sequence shown here is derived from an EMBL/GenBank/DDBJ whole genome shotgun (WGS) entry which is preliminary data.</text>
</comment>